<accession>A0A815JEQ0</accession>
<proteinExistence type="predicted"/>
<gene>
    <name evidence="2" type="ORF">CJN711_LOCUS20962</name>
</gene>
<feature type="region of interest" description="Disordered" evidence="1">
    <location>
        <begin position="1"/>
        <end position="28"/>
    </location>
</feature>
<dbReference type="InterPro" id="IPR042621">
    <property type="entry name" value="TTC23/TTC23L"/>
</dbReference>
<dbReference type="PANTHER" id="PTHR14485">
    <property type="entry name" value="TETRATRICOPEPTIDE REPEAT PROTEIN 23"/>
    <property type="match status" value="1"/>
</dbReference>
<name>A0A815JEQ0_9BILA</name>
<protein>
    <submittedName>
        <fullName evidence="2">Uncharacterized protein</fullName>
    </submittedName>
</protein>
<reference evidence="2" key="1">
    <citation type="submission" date="2021-02" db="EMBL/GenBank/DDBJ databases">
        <authorList>
            <person name="Nowell W R."/>
        </authorList>
    </citation>
    <scope>NUCLEOTIDE SEQUENCE</scope>
</reference>
<dbReference type="AlphaFoldDB" id="A0A815JEQ0"/>
<comment type="caution">
    <text evidence="2">The sequence shown here is derived from an EMBL/GenBank/DDBJ whole genome shotgun (WGS) entry which is preliminary data.</text>
</comment>
<evidence type="ECO:0000313" key="3">
    <source>
        <dbReference type="Proteomes" id="UP000663855"/>
    </source>
</evidence>
<dbReference type="SUPFAM" id="SSF48452">
    <property type="entry name" value="TPR-like"/>
    <property type="match status" value="1"/>
</dbReference>
<dbReference type="Proteomes" id="UP000663855">
    <property type="component" value="Unassembled WGS sequence"/>
</dbReference>
<evidence type="ECO:0000256" key="1">
    <source>
        <dbReference type="SAM" id="MobiDB-lite"/>
    </source>
</evidence>
<organism evidence="2 3">
    <name type="scientific">Rotaria magnacalcarata</name>
    <dbReference type="NCBI Taxonomy" id="392030"/>
    <lineage>
        <taxon>Eukaryota</taxon>
        <taxon>Metazoa</taxon>
        <taxon>Spiralia</taxon>
        <taxon>Gnathifera</taxon>
        <taxon>Rotifera</taxon>
        <taxon>Eurotatoria</taxon>
        <taxon>Bdelloidea</taxon>
        <taxon>Philodinida</taxon>
        <taxon>Philodinidae</taxon>
        <taxon>Rotaria</taxon>
    </lineage>
</organism>
<dbReference type="Gene3D" id="1.25.40.10">
    <property type="entry name" value="Tetratricopeptide repeat domain"/>
    <property type="match status" value="1"/>
</dbReference>
<sequence length="498" mass="58389">MSDKLKTRPLSASRQRRHIQRRSSLDASRTEFSPSASIYCATAILTPIDLRTIKQKIEDIAEEIIETKHESTPEQYFNQLVLMQVYTKLEYGDDSIENARAYINLSKFYLNRGTNFLAQAKSHALNARQILEKLRIKPNDDNLEENLLAYDIYFILLKCSLNAKQYLLDRESKMKNKNISSIDKTHIEHDFSLIKKYLEKLKNLIKPKDYEKRHMEYSFVKFNKILIDSKQFDKSIYDLIDDIISYIERYFSNDQVKRTIDLYLRSGSFLTKFDDHIQTGLEYYRKAVELADEQENKKSCVKHKHQIAHAVLQLCIAKVRTDHFTDNLEKEFQRAIQLYKEPNGEVNRNVLKSIDELATFYTKLEKYQDALNVLCESLPNKIQVFGDFSEEVIQTEARIGAIYLREGECLNAAEHLQACLELQEFVYGPNDARTCETRNSIEFLKKDPTVSRMFFARTQNGKRHDRPEFRVNKKVSHEKEDLQLIRTVTKKPPMSTKA</sequence>
<dbReference type="EMBL" id="CAJNOV010009857">
    <property type="protein sequence ID" value="CAF1381340.1"/>
    <property type="molecule type" value="Genomic_DNA"/>
</dbReference>
<dbReference type="InterPro" id="IPR011990">
    <property type="entry name" value="TPR-like_helical_dom_sf"/>
</dbReference>
<evidence type="ECO:0000313" key="2">
    <source>
        <dbReference type="EMBL" id="CAF1381340.1"/>
    </source>
</evidence>
<dbReference type="PANTHER" id="PTHR14485:SF2">
    <property type="entry name" value="FUNGAL STAND N-TERMINAL GOODBYE DOMAIN-CONTAINING PROTEIN"/>
    <property type="match status" value="1"/>
</dbReference>